<dbReference type="PROSITE" id="PS51186">
    <property type="entry name" value="GNAT"/>
    <property type="match status" value="1"/>
</dbReference>
<reference evidence="7 8" key="1">
    <citation type="submission" date="2018-02" db="EMBL/GenBank/DDBJ databases">
        <authorList>
            <person name="Cohen D.B."/>
            <person name="Kent A.D."/>
        </authorList>
    </citation>
    <scope>NUCLEOTIDE SEQUENCE [LARGE SCALE GENOMIC DNA]</scope>
    <source>
        <strain evidence="7 8">ULC007</strain>
    </source>
</reference>
<dbReference type="OrthoDB" id="9795206at2"/>
<dbReference type="InterPro" id="IPR016181">
    <property type="entry name" value="Acyl_CoA_acyltransferase"/>
</dbReference>
<dbReference type="Pfam" id="PF13523">
    <property type="entry name" value="Acetyltransf_8"/>
    <property type="match status" value="1"/>
</dbReference>
<keyword evidence="8" id="KW-1185">Reference proteome</keyword>
<keyword evidence="7" id="KW-0808">Transferase</keyword>
<comment type="function">
    <text evidence="1">Acyltransferase required for the direct transfer of medium- to long-chain fatty acyl moieties from a carrier protein (MbtL) on to the epsilon-amino group of lysine residue in the mycobactin core.</text>
</comment>
<dbReference type="PANTHER" id="PTHR31438:SF1">
    <property type="entry name" value="LYSINE N-ACYLTRANSFERASE C17G9.06C-RELATED"/>
    <property type="match status" value="1"/>
</dbReference>
<dbReference type="RefSeq" id="WP_073074598.1">
    <property type="nucleotide sequence ID" value="NZ_MPPI01000040.1"/>
</dbReference>
<evidence type="ECO:0000256" key="2">
    <source>
        <dbReference type="ARBA" id="ARBA00004924"/>
    </source>
</evidence>
<comment type="pathway">
    <text evidence="2">Siderophore biosynthesis.</text>
</comment>
<dbReference type="CDD" id="cd04301">
    <property type="entry name" value="NAT_SF"/>
    <property type="match status" value="1"/>
</dbReference>
<dbReference type="GO" id="GO:0046677">
    <property type="term" value="P:response to antibiotic"/>
    <property type="evidence" value="ECO:0007669"/>
    <property type="project" value="UniProtKB-KW"/>
</dbReference>
<feature type="domain" description="N-acetyltransferase" evidence="6">
    <location>
        <begin position="8"/>
        <end position="172"/>
    </location>
</feature>
<dbReference type="PANTHER" id="PTHR31438">
    <property type="entry name" value="LYSINE N-ACYLTRANSFERASE C17G9.06C-RELATED"/>
    <property type="match status" value="1"/>
</dbReference>
<dbReference type="GO" id="GO:0019290">
    <property type="term" value="P:siderophore biosynthetic process"/>
    <property type="evidence" value="ECO:0007669"/>
    <property type="project" value="InterPro"/>
</dbReference>
<evidence type="ECO:0000259" key="6">
    <source>
        <dbReference type="PROSITE" id="PS51186"/>
    </source>
</evidence>
<evidence type="ECO:0000313" key="8">
    <source>
        <dbReference type="Proteomes" id="UP000238634"/>
    </source>
</evidence>
<evidence type="ECO:0000256" key="4">
    <source>
        <dbReference type="ARBA" id="ARBA00023251"/>
    </source>
</evidence>
<comment type="caution">
    <text evidence="7">The sequence shown here is derived from an EMBL/GenBank/DDBJ whole genome shotgun (WGS) entry which is preliminary data.</text>
</comment>
<protein>
    <recommendedName>
        <fullName evidence="3">Lysine N-acyltransferase MbtK</fullName>
    </recommendedName>
    <alternativeName>
        <fullName evidence="5">Mycobactin synthase protein K</fullName>
    </alternativeName>
</protein>
<dbReference type="Gene3D" id="3.40.630.30">
    <property type="match status" value="1"/>
</dbReference>
<sequence>MNHIAKMISFRPLADSDLMMLHEWLHRPHVSKWWGDPGTFAEVKHDYLPYTTDEATTRGYIALLENEPIGFIQSYIVMGSGEGWWEQETDPGARGIDQFLSNPEQMGRGLGSAMVHAFAEQLFQDPTVTKVQTDPAPENEQAIRCYRRAGFVPTGEVITPDGPALLMVKRRQPEGEMG</sequence>
<dbReference type="GO" id="GO:0016410">
    <property type="term" value="F:N-acyltransferase activity"/>
    <property type="evidence" value="ECO:0007669"/>
    <property type="project" value="TreeGrafter"/>
</dbReference>
<gene>
    <name evidence="7" type="ORF">C7B65_20705</name>
</gene>
<evidence type="ECO:0000256" key="1">
    <source>
        <dbReference type="ARBA" id="ARBA00003818"/>
    </source>
</evidence>
<dbReference type="InterPro" id="IPR019432">
    <property type="entry name" value="Acyltransferase_MbtK/IucB-like"/>
</dbReference>
<dbReference type="InterPro" id="IPR000182">
    <property type="entry name" value="GNAT_dom"/>
</dbReference>
<dbReference type="AlphaFoldDB" id="A0A2T1D8F5"/>
<organism evidence="7 8">
    <name type="scientific">Phormidesmis priestleyi ULC007</name>
    <dbReference type="NCBI Taxonomy" id="1920490"/>
    <lineage>
        <taxon>Bacteria</taxon>
        <taxon>Bacillati</taxon>
        <taxon>Cyanobacteriota</taxon>
        <taxon>Cyanophyceae</taxon>
        <taxon>Leptolyngbyales</taxon>
        <taxon>Leptolyngbyaceae</taxon>
        <taxon>Phormidesmis</taxon>
    </lineage>
</organism>
<evidence type="ECO:0000256" key="3">
    <source>
        <dbReference type="ARBA" id="ARBA00020586"/>
    </source>
</evidence>
<accession>A0A2T1D8F5</accession>
<proteinExistence type="predicted"/>
<evidence type="ECO:0000256" key="5">
    <source>
        <dbReference type="ARBA" id="ARBA00031122"/>
    </source>
</evidence>
<dbReference type="STRING" id="1920490.GCA_001895925_02384"/>
<name>A0A2T1D8F5_9CYAN</name>
<dbReference type="EMBL" id="PVWG01000037">
    <property type="protein sequence ID" value="PSB16788.1"/>
    <property type="molecule type" value="Genomic_DNA"/>
</dbReference>
<keyword evidence="4" id="KW-0046">Antibiotic resistance</keyword>
<evidence type="ECO:0000313" key="7">
    <source>
        <dbReference type="EMBL" id="PSB16788.1"/>
    </source>
</evidence>
<reference evidence="7 8" key="2">
    <citation type="submission" date="2018-03" db="EMBL/GenBank/DDBJ databases">
        <title>The ancient ancestry and fast evolution of plastids.</title>
        <authorList>
            <person name="Moore K.R."/>
            <person name="Magnabosco C."/>
            <person name="Momper L."/>
            <person name="Gold D.A."/>
            <person name="Bosak T."/>
            <person name="Fournier G.P."/>
        </authorList>
    </citation>
    <scope>NUCLEOTIDE SEQUENCE [LARGE SCALE GENOMIC DNA]</scope>
    <source>
        <strain evidence="7 8">ULC007</strain>
    </source>
</reference>
<dbReference type="SUPFAM" id="SSF55729">
    <property type="entry name" value="Acyl-CoA N-acyltransferases (Nat)"/>
    <property type="match status" value="1"/>
</dbReference>
<dbReference type="Proteomes" id="UP000238634">
    <property type="component" value="Unassembled WGS sequence"/>
</dbReference>
<dbReference type="SMART" id="SM01006">
    <property type="entry name" value="AlcB"/>
    <property type="match status" value="1"/>
</dbReference>